<dbReference type="InterPro" id="IPR037006">
    <property type="entry name" value="CheA-like_homodim_sf"/>
</dbReference>
<name>A0ABW1YE81_9DEIO</name>
<dbReference type="Pfam" id="PF02895">
    <property type="entry name" value="H-kinase_dim"/>
    <property type="match status" value="1"/>
</dbReference>
<evidence type="ECO:0000313" key="13">
    <source>
        <dbReference type="EMBL" id="MFC6592631.1"/>
    </source>
</evidence>
<feature type="domain" description="HPt" evidence="12">
    <location>
        <begin position="1"/>
        <end position="84"/>
    </location>
</feature>
<dbReference type="Gene3D" id="3.30.565.10">
    <property type="entry name" value="Histidine kinase-like ATPase, C-terminal domain"/>
    <property type="match status" value="1"/>
</dbReference>
<dbReference type="InterPro" id="IPR036641">
    <property type="entry name" value="HPT_dom_sf"/>
</dbReference>
<dbReference type="Gene3D" id="1.10.287.560">
    <property type="entry name" value="Histidine kinase CheA-like, homodimeric domain"/>
    <property type="match status" value="1"/>
</dbReference>
<feature type="domain" description="CheW-like" evidence="11">
    <location>
        <begin position="471"/>
        <end position="602"/>
    </location>
</feature>
<dbReference type="RefSeq" id="WP_380083750.1">
    <property type="nucleotide sequence ID" value="NZ_JBHSWD010000002.1"/>
</dbReference>
<keyword evidence="8" id="KW-0175">Coiled coil</keyword>
<evidence type="ECO:0000256" key="3">
    <source>
        <dbReference type="ARBA" id="ARBA00022553"/>
    </source>
</evidence>
<dbReference type="CDD" id="cd17546">
    <property type="entry name" value="REC_hyHK_CKI1_RcsC-like"/>
    <property type="match status" value="1"/>
</dbReference>
<dbReference type="PROSITE" id="PS50109">
    <property type="entry name" value="HIS_KIN"/>
    <property type="match status" value="1"/>
</dbReference>
<dbReference type="PRINTS" id="PR00344">
    <property type="entry name" value="BCTRLSENSOR"/>
</dbReference>
<dbReference type="PROSITE" id="PS50110">
    <property type="entry name" value="RESPONSE_REGULATORY"/>
    <property type="match status" value="1"/>
</dbReference>
<dbReference type="SMART" id="SM01231">
    <property type="entry name" value="H-kinase_dim"/>
    <property type="match status" value="1"/>
</dbReference>
<dbReference type="SUPFAM" id="SSF55874">
    <property type="entry name" value="ATPase domain of HSP90 chaperone/DNA topoisomerase II/histidine kinase"/>
    <property type="match status" value="1"/>
</dbReference>
<comment type="caution">
    <text evidence="13">The sequence shown here is derived from an EMBL/GenBank/DDBJ whole genome shotgun (WGS) entry which is preliminary data.</text>
</comment>
<dbReference type="InterPro" id="IPR004358">
    <property type="entry name" value="Sig_transdc_His_kin-like_C"/>
</dbReference>
<dbReference type="InterPro" id="IPR036890">
    <property type="entry name" value="HATPase_C_sf"/>
</dbReference>
<dbReference type="Pfam" id="PF02518">
    <property type="entry name" value="HATPase_c"/>
    <property type="match status" value="1"/>
</dbReference>
<dbReference type="SMART" id="SM00260">
    <property type="entry name" value="CheW"/>
    <property type="match status" value="1"/>
</dbReference>
<dbReference type="Pfam" id="PF01627">
    <property type="entry name" value="Hpt"/>
    <property type="match status" value="1"/>
</dbReference>
<dbReference type="Gene3D" id="1.20.120.160">
    <property type="entry name" value="HPT domain"/>
    <property type="match status" value="1"/>
</dbReference>
<dbReference type="CDD" id="cd00088">
    <property type="entry name" value="HPT"/>
    <property type="match status" value="1"/>
</dbReference>
<dbReference type="InterPro" id="IPR051315">
    <property type="entry name" value="Bact_Chemotaxis_CheA"/>
</dbReference>
<keyword evidence="14" id="KW-1185">Reference proteome</keyword>
<dbReference type="SMART" id="SM00387">
    <property type="entry name" value="HATPase_c"/>
    <property type="match status" value="1"/>
</dbReference>
<evidence type="ECO:0000256" key="4">
    <source>
        <dbReference type="ARBA" id="ARBA00022679"/>
    </source>
</evidence>
<dbReference type="SMART" id="SM00073">
    <property type="entry name" value="HPT"/>
    <property type="match status" value="1"/>
</dbReference>
<dbReference type="SUPFAM" id="SSF52172">
    <property type="entry name" value="CheY-like"/>
    <property type="match status" value="1"/>
</dbReference>
<dbReference type="InterPro" id="IPR001789">
    <property type="entry name" value="Sig_transdc_resp-reg_receiver"/>
</dbReference>
<evidence type="ECO:0000313" key="14">
    <source>
        <dbReference type="Proteomes" id="UP001596297"/>
    </source>
</evidence>
<dbReference type="PANTHER" id="PTHR43395">
    <property type="entry name" value="SENSOR HISTIDINE KINASE CHEA"/>
    <property type="match status" value="1"/>
</dbReference>
<reference evidence="14" key="1">
    <citation type="journal article" date="2019" name="Int. J. Syst. Evol. Microbiol.">
        <title>The Global Catalogue of Microorganisms (GCM) 10K type strain sequencing project: providing services to taxonomists for standard genome sequencing and annotation.</title>
        <authorList>
            <consortium name="The Broad Institute Genomics Platform"/>
            <consortium name="The Broad Institute Genome Sequencing Center for Infectious Disease"/>
            <person name="Wu L."/>
            <person name="Ma J."/>
        </authorList>
    </citation>
    <scope>NUCLEOTIDE SEQUENCE [LARGE SCALE GENOMIC DNA]</scope>
    <source>
        <strain evidence="14">CGMCC 1.15772</strain>
    </source>
</reference>
<evidence type="ECO:0000259" key="10">
    <source>
        <dbReference type="PROSITE" id="PS50110"/>
    </source>
</evidence>
<feature type="coiled-coil region" evidence="8">
    <location>
        <begin position="257"/>
        <end position="284"/>
    </location>
</feature>
<feature type="coiled-coil region" evidence="8">
    <location>
        <begin position="159"/>
        <end position="186"/>
    </location>
</feature>
<feature type="domain" description="Histidine kinase" evidence="9">
    <location>
        <begin position="326"/>
        <end position="469"/>
    </location>
</feature>
<dbReference type="EMBL" id="JBHSWD010000002">
    <property type="protein sequence ID" value="MFC6592631.1"/>
    <property type="molecule type" value="Genomic_DNA"/>
</dbReference>
<dbReference type="InterPro" id="IPR004105">
    <property type="entry name" value="CheA-like_dim"/>
</dbReference>
<evidence type="ECO:0000256" key="8">
    <source>
        <dbReference type="SAM" id="Coils"/>
    </source>
</evidence>
<comment type="catalytic activity">
    <reaction evidence="1">
        <text>ATP + protein L-histidine = ADP + protein N-phospho-L-histidine.</text>
        <dbReference type="EC" id="2.7.13.3"/>
    </reaction>
</comment>
<dbReference type="InterPro" id="IPR002545">
    <property type="entry name" value="CheW-lke_dom"/>
</dbReference>
<dbReference type="InterPro" id="IPR005467">
    <property type="entry name" value="His_kinase_dom"/>
</dbReference>
<organism evidence="13 14">
    <name type="scientific">Deinococcus lacus</name>
    <dbReference type="NCBI Taxonomy" id="392561"/>
    <lineage>
        <taxon>Bacteria</taxon>
        <taxon>Thermotogati</taxon>
        <taxon>Deinococcota</taxon>
        <taxon>Deinococci</taxon>
        <taxon>Deinococcales</taxon>
        <taxon>Deinococcaceae</taxon>
        <taxon>Deinococcus</taxon>
    </lineage>
</organism>
<evidence type="ECO:0000259" key="12">
    <source>
        <dbReference type="PROSITE" id="PS50894"/>
    </source>
</evidence>
<evidence type="ECO:0000256" key="5">
    <source>
        <dbReference type="ARBA" id="ARBA00022777"/>
    </source>
</evidence>
<dbReference type="SUPFAM" id="SSF50341">
    <property type="entry name" value="CheW-like"/>
    <property type="match status" value="1"/>
</dbReference>
<dbReference type="Proteomes" id="UP001596297">
    <property type="component" value="Unassembled WGS sequence"/>
</dbReference>
<dbReference type="Gene3D" id="2.30.30.40">
    <property type="entry name" value="SH3 Domains"/>
    <property type="match status" value="1"/>
</dbReference>
<sequence length="744" mass="82550">MQEHVDALNEQLDAEQPDIAVMFRASHTIKGSSYMVGLQPLGDFAHRMEDLLGAVRDGAQVLDGPVLETLERSTELLGQMMAVASGQDLAITPAANLLSTRLRLLAQGRSWQSILDAEQVIPVERRSVPIAGAAAAPERTTVRVDTRQLDELMEQIGGLVVARARVAQAIERLEGLQSALDASQERFQRTVRDFEERYLNPDMVSLGNEAEAQTPVAGADLEQQFDELEFDTYNDLNILARSITELSADFSEVRSRFAGALGELQEENEELAKLTRRLRQEVSRTSRVPFSQATTRLRRWARERRDRFDLHFSGEETEIENAILQRLGEPLLHLLTNAVNHGLGDMEARVASGKPARGNVWIRVNEVGSFLEVSVQDDGRGLNMEAIRTKALERGLRSAQELDQMPDQDIARLILLPGLTTMREVNAEAGRGVGMDVVATIVRQLGGDLLIRSEPGQGTTFTLRIPTTQRIADLLLARVGTNTVSFAVNSIRTLREVNFEELRPAEGGYELFFEGRWLPVVDLRRIWGIEEESQTWRFAILAALTGDIAVRVDEFGTIEEVAISPLGTLLGQLEYLSGTTISPSGEPLPILDPAGLSRLARRREAWLQGASRRQERLSNRSHVLLVDDSLSVRRLVSRMLERGGYEVSTANDGQEALDMIQLGNDYDLVISDLEMPRMNGYELLSAIRGRPASASLPLVVMTTRAGEKHQRLAFQLGANDYFSKPVDEALLLRRLNSILASETA</sequence>
<dbReference type="EC" id="2.7.13.3" evidence="2"/>
<dbReference type="InterPro" id="IPR011006">
    <property type="entry name" value="CheY-like_superfamily"/>
</dbReference>
<dbReference type="PROSITE" id="PS50894">
    <property type="entry name" value="HPT"/>
    <property type="match status" value="1"/>
</dbReference>
<keyword evidence="5" id="KW-0418">Kinase</keyword>
<dbReference type="Gene3D" id="3.40.50.2300">
    <property type="match status" value="1"/>
</dbReference>
<feature type="domain" description="Response regulatory" evidence="10">
    <location>
        <begin position="622"/>
        <end position="739"/>
    </location>
</feature>
<evidence type="ECO:0000256" key="1">
    <source>
        <dbReference type="ARBA" id="ARBA00000085"/>
    </source>
</evidence>
<dbReference type="SMART" id="SM00448">
    <property type="entry name" value="REC"/>
    <property type="match status" value="1"/>
</dbReference>
<evidence type="ECO:0000256" key="7">
    <source>
        <dbReference type="PROSITE-ProRule" id="PRU00169"/>
    </source>
</evidence>
<dbReference type="SUPFAM" id="SSF47226">
    <property type="entry name" value="Histidine-containing phosphotransfer domain, HPT domain"/>
    <property type="match status" value="1"/>
</dbReference>
<evidence type="ECO:0000259" key="11">
    <source>
        <dbReference type="PROSITE" id="PS50851"/>
    </source>
</evidence>
<feature type="modified residue" description="Phosphohistidine" evidence="6">
    <location>
        <position position="27"/>
    </location>
</feature>
<feature type="modified residue" description="4-aspartylphosphate" evidence="7">
    <location>
        <position position="672"/>
    </location>
</feature>
<dbReference type="InterPro" id="IPR036061">
    <property type="entry name" value="CheW-like_dom_sf"/>
</dbReference>
<dbReference type="PROSITE" id="PS50851">
    <property type="entry name" value="CHEW"/>
    <property type="match status" value="1"/>
</dbReference>
<keyword evidence="4" id="KW-0808">Transferase</keyword>
<dbReference type="SUPFAM" id="SSF47384">
    <property type="entry name" value="Homodimeric domain of signal transducing histidine kinase"/>
    <property type="match status" value="1"/>
</dbReference>
<proteinExistence type="predicted"/>
<dbReference type="InterPro" id="IPR008207">
    <property type="entry name" value="Sig_transdc_His_kin_Hpt_dom"/>
</dbReference>
<dbReference type="Pfam" id="PF01584">
    <property type="entry name" value="CheW"/>
    <property type="match status" value="1"/>
</dbReference>
<dbReference type="InterPro" id="IPR003594">
    <property type="entry name" value="HATPase_dom"/>
</dbReference>
<gene>
    <name evidence="13" type="ORF">ACFP81_11935</name>
</gene>
<evidence type="ECO:0000259" key="9">
    <source>
        <dbReference type="PROSITE" id="PS50109"/>
    </source>
</evidence>
<accession>A0ABW1YE81</accession>
<keyword evidence="3 7" id="KW-0597">Phosphoprotein</keyword>
<dbReference type="InterPro" id="IPR036097">
    <property type="entry name" value="HisK_dim/P_sf"/>
</dbReference>
<protein>
    <recommendedName>
        <fullName evidence="2">histidine kinase</fullName>
        <ecNumber evidence="2">2.7.13.3</ecNumber>
    </recommendedName>
</protein>
<evidence type="ECO:0000256" key="6">
    <source>
        <dbReference type="PROSITE-ProRule" id="PRU00110"/>
    </source>
</evidence>
<dbReference type="Pfam" id="PF00072">
    <property type="entry name" value="Response_reg"/>
    <property type="match status" value="1"/>
</dbReference>
<dbReference type="PANTHER" id="PTHR43395:SF1">
    <property type="entry name" value="CHEMOTAXIS PROTEIN CHEA"/>
    <property type="match status" value="1"/>
</dbReference>
<evidence type="ECO:0000256" key="2">
    <source>
        <dbReference type="ARBA" id="ARBA00012438"/>
    </source>
</evidence>